<dbReference type="GO" id="GO:0032259">
    <property type="term" value="P:methylation"/>
    <property type="evidence" value="ECO:0007669"/>
    <property type="project" value="UniProtKB-KW"/>
</dbReference>
<evidence type="ECO:0000256" key="2">
    <source>
        <dbReference type="ARBA" id="ARBA00022679"/>
    </source>
</evidence>
<evidence type="ECO:0000256" key="3">
    <source>
        <dbReference type="ARBA" id="ARBA00022691"/>
    </source>
</evidence>
<feature type="region of interest" description="Disordered" evidence="7">
    <location>
        <begin position="606"/>
        <end position="629"/>
    </location>
</feature>
<dbReference type="InterPro" id="IPR042095">
    <property type="entry name" value="SUMF_sf"/>
</dbReference>
<dbReference type="InterPro" id="IPR005532">
    <property type="entry name" value="SUMF_dom"/>
</dbReference>
<sequence>MPAVKQFNGRNGQQAASSTIIDIRGDPVEIDLKNEILAMINPENGPRKLPTLLLYDMRGLQLFEDSDTPVLKITYLDEYYLTGHEISILRAHARDIASKVPSGAILVELGSGNLRKVNLLLQAFEEAEKQIDYYALDLSRDELQRTLAELPDFNYVTCRGLWGTYDDGREWLKTIDDRPKSILHLGSSIGNFLRDEAAKFLSEFADVMQPQDTLFIGIDSFILNGLSHANTIFGQEIFHLPDWTVVGEYVYDKEGGRHQAFVMPLRDVEVMGHHIPRLERIKIEQSHKYSELGSSNLFKMAGLDEVDRWTRGDEYGVHQLRRAQIPFPLDPGRYAASVVPTPDEWRSLWTAWDTVTRQMLPEQDLAEKPIKLRNACIFYLGHIPAFLDIQLTKTTGQPPTAPGEVYYDMFERGIDPDVDDPERCHDHSELPSEWPPVDAIVAFQDRVRARLLSLYGSGPKSRGSTTAAGDMPRPVARAVWLGFEHEAMHLETLLYMMLQSPRTLPPPHTVRPDFERMARNACTAKVPNQWFDVPARTITIGLDDPEDEDDPTRHFGWDNEKPIRKQAVHSFQAKGRPITNQETNKPQYAQYMYATKSDQMPASWTWQETASPGSNSARADGTSSDSDLPTSFVQDKAVRTVYGLVPLSQALDWPVFASYDELSGCAAWMGGRIPTFEEARSIYAHVIDSRRKKKIPGQKLAATFPAVNGHLVNNGVQETPPDLIPAAVNGHGPDSGGEEEREDGLFTDLAGENVGLRHWHPVPVTQRGDTLAGQSGMGGVWEWTSSPLARHEGFAPMAMYPGYTADFLDGKHNVVLGGSWATHPRIAGRSSFVNWYQRKYPYAWVGARLVRDV</sequence>
<evidence type="ECO:0000313" key="12">
    <source>
        <dbReference type="Proteomes" id="UP000749293"/>
    </source>
</evidence>
<name>A0A9P5D5Z2_9HYPO</name>
<dbReference type="NCBIfam" id="TIGR03439">
    <property type="entry name" value="methyl_EasF"/>
    <property type="match status" value="1"/>
</dbReference>
<accession>A0A9P5D5Z2</accession>
<comment type="pathway">
    <text evidence="6">Amino-acid biosynthesis; ergothioneine biosynthesis.</text>
</comment>
<dbReference type="Gene3D" id="3.40.50.150">
    <property type="entry name" value="Vaccinia Virus protein VP39"/>
    <property type="match status" value="1"/>
</dbReference>
<evidence type="ECO:0000259" key="10">
    <source>
        <dbReference type="Pfam" id="PF12867"/>
    </source>
</evidence>
<dbReference type="GO" id="GO:0008168">
    <property type="term" value="F:methyltransferase activity"/>
    <property type="evidence" value="ECO:0007669"/>
    <property type="project" value="UniProtKB-KW"/>
</dbReference>
<dbReference type="OrthoDB" id="659at2759"/>
<evidence type="ECO:0000259" key="9">
    <source>
        <dbReference type="Pfam" id="PF10017"/>
    </source>
</evidence>
<dbReference type="InterPro" id="IPR024775">
    <property type="entry name" value="DinB-like"/>
</dbReference>
<dbReference type="EMBL" id="JAANYQ010000007">
    <property type="protein sequence ID" value="KAF4122989.1"/>
    <property type="molecule type" value="Genomic_DNA"/>
</dbReference>
<evidence type="ECO:0000256" key="5">
    <source>
        <dbReference type="ARBA" id="ARBA00023004"/>
    </source>
</evidence>
<dbReference type="InterPro" id="IPR016187">
    <property type="entry name" value="CTDL_fold"/>
</dbReference>
<dbReference type="Pfam" id="PF12867">
    <property type="entry name" value="DinB_2"/>
    <property type="match status" value="1"/>
</dbReference>
<organism evidence="11 12">
    <name type="scientific">Geosmithia morbida</name>
    <dbReference type="NCBI Taxonomy" id="1094350"/>
    <lineage>
        <taxon>Eukaryota</taxon>
        <taxon>Fungi</taxon>
        <taxon>Dikarya</taxon>
        <taxon>Ascomycota</taxon>
        <taxon>Pezizomycotina</taxon>
        <taxon>Sordariomycetes</taxon>
        <taxon>Hypocreomycetidae</taxon>
        <taxon>Hypocreales</taxon>
        <taxon>Bionectriaceae</taxon>
        <taxon>Geosmithia</taxon>
    </lineage>
</organism>
<dbReference type="Pfam" id="PF03781">
    <property type="entry name" value="FGE-sulfatase"/>
    <property type="match status" value="1"/>
</dbReference>
<reference evidence="11" key="1">
    <citation type="submission" date="2020-03" db="EMBL/GenBank/DDBJ databases">
        <title>Site-based positive gene gene selection in Geosmithia morbida across the United States reveals a broad range of putative effectors and factors for local host and environmental adapation.</title>
        <authorList>
            <person name="Onufrak A."/>
            <person name="Murdoch R.W."/>
            <person name="Gazis R."/>
            <person name="Huff M."/>
            <person name="Staton M."/>
            <person name="Klingeman W."/>
            <person name="Hadziabdic D."/>
        </authorList>
    </citation>
    <scope>NUCLEOTIDE SEQUENCE</scope>
    <source>
        <strain evidence="11">1262</strain>
    </source>
</reference>
<gene>
    <name evidence="11" type="ORF">GMORB2_6537</name>
</gene>
<evidence type="ECO:0000256" key="6">
    <source>
        <dbReference type="ARBA" id="ARBA00037882"/>
    </source>
</evidence>
<dbReference type="RefSeq" id="XP_035321641.1">
    <property type="nucleotide sequence ID" value="XM_035468507.1"/>
</dbReference>
<dbReference type="InterPro" id="IPR029063">
    <property type="entry name" value="SAM-dependent_MTases_sf"/>
</dbReference>
<feature type="domain" description="DinB-like" evidence="10">
    <location>
        <begin position="360"/>
        <end position="493"/>
    </location>
</feature>
<comment type="caution">
    <text evidence="11">The sequence shown here is derived from an EMBL/GenBank/DDBJ whole genome shotgun (WGS) entry which is preliminary data.</text>
</comment>
<keyword evidence="3" id="KW-0949">S-adenosyl-L-methionine</keyword>
<protein>
    <submittedName>
        <fullName evidence="11">L-histidine Nalpha-methyltransferase / hercynylcysteine S-oxide synthase</fullName>
    </submittedName>
</protein>
<keyword evidence="12" id="KW-1185">Reference proteome</keyword>
<dbReference type="PANTHER" id="PTHR43397">
    <property type="entry name" value="ERGOTHIONEINE BIOSYNTHESIS PROTEIN 1"/>
    <property type="match status" value="1"/>
</dbReference>
<dbReference type="PANTHER" id="PTHR43397:SF1">
    <property type="entry name" value="ERGOTHIONEINE BIOSYNTHESIS PROTEIN 1"/>
    <property type="match status" value="1"/>
</dbReference>
<evidence type="ECO:0000259" key="8">
    <source>
        <dbReference type="Pfam" id="PF03781"/>
    </source>
</evidence>
<keyword evidence="2" id="KW-0808">Transferase</keyword>
<evidence type="ECO:0000313" key="11">
    <source>
        <dbReference type="EMBL" id="KAF4122989.1"/>
    </source>
</evidence>
<dbReference type="Proteomes" id="UP000749293">
    <property type="component" value="Unassembled WGS sequence"/>
</dbReference>
<dbReference type="InterPro" id="IPR019257">
    <property type="entry name" value="MeTrfase_dom"/>
</dbReference>
<dbReference type="Gene3D" id="3.90.1580.10">
    <property type="entry name" value="paralog of FGE (formylglycine-generating enzyme)"/>
    <property type="match status" value="1"/>
</dbReference>
<proteinExistence type="predicted"/>
<feature type="domain" description="Histidine-specific methyltransferase SAM-dependent" evidence="9">
    <location>
        <begin position="220"/>
        <end position="320"/>
    </location>
</feature>
<keyword evidence="4" id="KW-0560">Oxidoreductase</keyword>
<dbReference type="Pfam" id="PF10017">
    <property type="entry name" value="Methyltransf_33"/>
    <property type="match status" value="2"/>
</dbReference>
<evidence type="ECO:0000256" key="4">
    <source>
        <dbReference type="ARBA" id="ARBA00023002"/>
    </source>
</evidence>
<feature type="domain" description="Sulfatase-modifying factor enzyme-like" evidence="8">
    <location>
        <begin position="753"/>
        <end position="851"/>
    </location>
</feature>
<keyword evidence="5" id="KW-0408">Iron</keyword>
<keyword evidence="1" id="KW-0489">Methyltransferase</keyword>
<dbReference type="GeneID" id="55972762"/>
<dbReference type="InterPro" id="IPR017805">
    <property type="entry name" value="SAM_MeTrfase_EasF-type_put"/>
</dbReference>
<evidence type="ECO:0000256" key="7">
    <source>
        <dbReference type="SAM" id="MobiDB-lite"/>
    </source>
</evidence>
<dbReference type="AlphaFoldDB" id="A0A9P5D5Z2"/>
<feature type="domain" description="Histidine-specific methyltransferase SAM-dependent" evidence="9">
    <location>
        <begin position="44"/>
        <end position="219"/>
    </location>
</feature>
<evidence type="ECO:0000256" key="1">
    <source>
        <dbReference type="ARBA" id="ARBA00022603"/>
    </source>
</evidence>
<dbReference type="SUPFAM" id="SSF56436">
    <property type="entry name" value="C-type lectin-like"/>
    <property type="match status" value="1"/>
</dbReference>
<dbReference type="InterPro" id="IPR051128">
    <property type="entry name" value="EgtD_Methyltrsf_superfamily"/>
</dbReference>